<dbReference type="InterPro" id="IPR029032">
    <property type="entry name" value="AhpD-like"/>
</dbReference>
<dbReference type="AlphaFoldDB" id="A0A381T9K2"/>
<organism evidence="1">
    <name type="scientific">marine metagenome</name>
    <dbReference type="NCBI Taxonomy" id="408172"/>
    <lineage>
        <taxon>unclassified sequences</taxon>
        <taxon>metagenomes</taxon>
        <taxon>ecological metagenomes</taxon>
    </lineage>
</organism>
<feature type="non-terminal residue" evidence="1">
    <location>
        <position position="1"/>
    </location>
</feature>
<dbReference type="Gene3D" id="1.20.1290.10">
    <property type="entry name" value="AhpD-like"/>
    <property type="match status" value="1"/>
</dbReference>
<proteinExistence type="predicted"/>
<name>A0A381T9K2_9ZZZZ</name>
<dbReference type="EMBL" id="UINC01003938">
    <property type="protein sequence ID" value="SVA10493.1"/>
    <property type="molecule type" value="Genomic_DNA"/>
</dbReference>
<sequence>VEQLKKNYTKADISSAQRAMLDYAAKLTKTPGKMTEKDLVPLRKLGYDDRAILDINQITSYYAYVNRVADGLGVVLEDFWNKIP</sequence>
<reference evidence="1" key="1">
    <citation type="submission" date="2018-05" db="EMBL/GenBank/DDBJ databases">
        <authorList>
            <person name="Lanie J.A."/>
            <person name="Ng W.-L."/>
            <person name="Kazmierczak K.M."/>
            <person name="Andrzejewski T.M."/>
            <person name="Davidsen T.M."/>
            <person name="Wayne K.J."/>
            <person name="Tettelin H."/>
            <person name="Glass J.I."/>
            <person name="Rusch D."/>
            <person name="Podicherti R."/>
            <person name="Tsui H.-C.T."/>
            <person name="Winkler M.E."/>
        </authorList>
    </citation>
    <scope>NUCLEOTIDE SEQUENCE</scope>
</reference>
<evidence type="ECO:0008006" key="2">
    <source>
        <dbReference type="Google" id="ProtNLM"/>
    </source>
</evidence>
<dbReference type="PANTHER" id="PTHR35446">
    <property type="entry name" value="SI:CH211-175M2.5"/>
    <property type="match status" value="1"/>
</dbReference>
<gene>
    <name evidence="1" type="ORF">METZ01_LOCUS63347</name>
</gene>
<dbReference type="SUPFAM" id="SSF69118">
    <property type="entry name" value="AhpD-like"/>
    <property type="match status" value="1"/>
</dbReference>
<protein>
    <recommendedName>
        <fullName evidence="2">Peroxidase</fullName>
    </recommendedName>
</protein>
<accession>A0A381T9K2</accession>
<evidence type="ECO:0000313" key="1">
    <source>
        <dbReference type="EMBL" id="SVA10493.1"/>
    </source>
</evidence>
<dbReference type="PANTHER" id="PTHR35446:SF2">
    <property type="entry name" value="CARBOXYMUCONOLACTONE DECARBOXYLASE-LIKE DOMAIN-CONTAINING PROTEIN"/>
    <property type="match status" value="1"/>
</dbReference>